<keyword evidence="7" id="KW-1133">Transmembrane helix</keyword>
<keyword evidence="4 5" id="KW-0408">Iron</keyword>
<dbReference type="PRINTS" id="PR00463">
    <property type="entry name" value="EP450I"/>
</dbReference>
<keyword evidence="2 5" id="KW-0349">Heme</keyword>
<dbReference type="PROSITE" id="PS00086">
    <property type="entry name" value="CYTOCHROME_P450"/>
    <property type="match status" value="1"/>
</dbReference>
<dbReference type="SUPFAM" id="SSF48264">
    <property type="entry name" value="Cytochrome P450"/>
    <property type="match status" value="1"/>
</dbReference>
<evidence type="ECO:0000256" key="6">
    <source>
        <dbReference type="RuleBase" id="RU000461"/>
    </source>
</evidence>
<dbReference type="GO" id="GO:0020037">
    <property type="term" value="F:heme binding"/>
    <property type="evidence" value="ECO:0007669"/>
    <property type="project" value="InterPro"/>
</dbReference>
<dbReference type="AlphaFoldDB" id="A0A9Q0ANQ7"/>
<dbReference type="PANTHER" id="PTHR24305">
    <property type="entry name" value="CYTOCHROME P450"/>
    <property type="match status" value="1"/>
</dbReference>
<keyword evidence="6" id="KW-0503">Monooxygenase</keyword>
<evidence type="ECO:0008006" key="10">
    <source>
        <dbReference type="Google" id="ProtNLM"/>
    </source>
</evidence>
<sequence length="521" mass="58342">MDQYTSYFNEQKKQIIDQISSRVSHAEFTPVLAAQGLVLLGVLFAVYRAVVSTYRLRFHPLSAFPGPREAAVSDRWLYKLSKGGRAEIEFDRLHRELGVQGLRIGPNDLHITDVSLYKVIYSQKTQYLKEPVFYNGFNAPHSVFAEDVPALHKERRKLLNPFFSKAGILRVEGMVGDKVHRLQRKIEDLTARGHPIRAGKAFRCLTVDLITDYAFAGSRNLIENSDDDFNAETLVALDTAAVSIWDSVYQPVARKMASIIPNVVISMMSKELGAMIRLVEEAAQSYQTYKKTGDHKTPVVFDALRSVKSDHLVVAEAVDILVAGSDTTAFTLTCGIWYIAKNPHIKRRLVEALVQAFPDPNTPMKILDLEAIPYLAACIRESLRMASPVQGRLPRIVPGKGADPLIVDGKVVPPGTVVGISSYTMHRSPEVWGDDVLEFNPDRWMGEEGKHLDSYLVTFSKGIRSCIGQNLAFAELFLTMGMLYRNFEITVDPISDNFEVLDFFTLQVPEPGLVLHMKKIT</sequence>
<dbReference type="InterPro" id="IPR001128">
    <property type="entry name" value="Cyt_P450"/>
</dbReference>
<dbReference type="GO" id="GO:0005506">
    <property type="term" value="F:iron ion binding"/>
    <property type="evidence" value="ECO:0007669"/>
    <property type="project" value="InterPro"/>
</dbReference>
<dbReference type="EMBL" id="JAFIMR010000016">
    <property type="protein sequence ID" value="KAI1868825.1"/>
    <property type="molecule type" value="Genomic_DNA"/>
</dbReference>
<dbReference type="GO" id="GO:0004497">
    <property type="term" value="F:monooxygenase activity"/>
    <property type="evidence" value="ECO:0007669"/>
    <property type="project" value="UniProtKB-KW"/>
</dbReference>
<keyword evidence="6" id="KW-0560">Oxidoreductase</keyword>
<dbReference type="PANTHER" id="PTHR24305:SF234">
    <property type="entry name" value="CYTOCHROME P450"/>
    <property type="match status" value="1"/>
</dbReference>
<accession>A0A9Q0ANQ7</accession>
<keyword evidence="3 5" id="KW-0479">Metal-binding</keyword>
<organism evidence="8 9">
    <name type="scientific">Neoarthrinium moseri</name>
    <dbReference type="NCBI Taxonomy" id="1658444"/>
    <lineage>
        <taxon>Eukaryota</taxon>
        <taxon>Fungi</taxon>
        <taxon>Dikarya</taxon>
        <taxon>Ascomycota</taxon>
        <taxon>Pezizomycotina</taxon>
        <taxon>Sordariomycetes</taxon>
        <taxon>Xylariomycetidae</taxon>
        <taxon>Amphisphaeriales</taxon>
        <taxon>Apiosporaceae</taxon>
        <taxon>Neoarthrinium</taxon>
    </lineage>
</organism>
<dbReference type="CDD" id="cd11062">
    <property type="entry name" value="CYP58-like"/>
    <property type="match status" value="1"/>
</dbReference>
<gene>
    <name evidence="8" type="ORF">JX265_006804</name>
</gene>
<keyword evidence="7" id="KW-0472">Membrane</keyword>
<name>A0A9Q0ANQ7_9PEZI</name>
<dbReference type="InterPro" id="IPR050121">
    <property type="entry name" value="Cytochrome_P450_monoxygenase"/>
</dbReference>
<feature type="binding site" description="axial binding residue" evidence="5">
    <location>
        <position position="466"/>
    </location>
    <ligand>
        <name>heme</name>
        <dbReference type="ChEBI" id="CHEBI:30413"/>
    </ligand>
    <ligandPart>
        <name>Fe</name>
        <dbReference type="ChEBI" id="CHEBI:18248"/>
    </ligandPart>
</feature>
<feature type="transmembrane region" description="Helical" evidence="7">
    <location>
        <begin position="31"/>
        <end position="50"/>
    </location>
</feature>
<dbReference type="Gene3D" id="1.10.630.10">
    <property type="entry name" value="Cytochrome P450"/>
    <property type="match status" value="1"/>
</dbReference>
<proteinExistence type="inferred from homology"/>
<dbReference type="Pfam" id="PF00067">
    <property type="entry name" value="p450"/>
    <property type="match status" value="1"/>
</dbReference>
<dbReference type="InterPro" id="IPR002401">
    <property type="entry name" value="Cyt_P450_E_grp-I"/>
</dbReference>
<protein>
    <recommendedName>
        <fullName evidence="10">Cytochrome P450</fullName>
    </recommendedName>
</protein>
<comment type="caution">
    <text evidence="8">The sequence shown here is derived from an EMBL/GenBank/DDBJ whole genome shotgun (WGS) entry which is preliminary data.</text>
</comment>
<reference evidence="8" key="1">
    <citation type="submission" date="2021-03" db="EMBL/GenBank/DDBJ databases">
        <title>Revisited historic fungal species revealed as producer of novel bioactive compounds through whole genome sequencing and comparative genomics.</title>
        <authorList>
            <person name="Vignolle G.A."/>
            <person name="Hochenegger N."/>
            <person name="Mach R.L."/>
            <person name="Mach-Aigner A.R."/>
            <person name="Javad Rahimi M."/>
            <person name="Salim K.A."/>
            <person name="Chan C.M."/>
            <person name="Lim L.B.L."/>
            <person name="Cai F."/>
            <person name="Druzhinina I.S."/>
            <person name="U'Ren J.M."/>
            <person name="Derntl C."/>
        </authorList>
    </citation>
    <scope>NUCLEOTIDE SEQUENCE</scope>
    <source>
        <strain evidence="8">TUCIM 5799</strain>
    </source>
</reference>
<dbReference type="PRINTS" id="PR00385">
    <property type="entry name" value="P450"/>
</dbReference>
<evidence type="ECO:0000256" key="5">
    <source>
        <dbReference type="PIRSR" id="PIRSR602401-1"/>
    </source>
</evidence>
<evidence type="ECO:0000313" key="9">
    <source>
        <dbReference type="Proteomes" id="UP000829685"/>
    </source>
</evidence>
<dbReference type="InterPro" id="IPR036396">
    <property type="entry name" value="Cyt_P450_sf"/>
</dbReference>
<dbReference type="InterPro" id="IPR017972">
    <property type="entry name" value="Cyt_P450_CS"/>
</dbReference>
<comment type="similarity">
    <text evidence="6">Belongs to the cytochrome P450 family.</text>
</comment>
<dbReference type="GO" id="GO:0016705">
    <property type="term" value="F:oxidoreductase activity, acting on paired donors, with incorporation or reduction of molecular oxygen"/>
    <property type="evidence" value="ECO:0007669"/>
    <property type="project" value="InterPro"/>
</dbReference>
<dbReference type="Proteomes" id="UP000829685">
    <property type="component" value="Unassembled WGS sequence"/>
</dbReference>
<evidence type="ECO:0000256" key="1">
    <source>
        <dbReference type="ARBA" id="ARBA00001971"/>
    </source>
</evidence>
<evidence type="ECO:0000256" key="3">
    <source>
        <dbReference type="ARBA" id="ARBA00022723"/>
    </source>
</evidence>
<evidence type="ECO:0000256" key="2">
    <source>
        <dbReference type="ARBA" id="ARBA00022617"/>
    </source>
</evidence>
<comment type="cofactor">
    <cofactor evidence="1 5">
        <name>heme</name>
        <dbReference type="ChEBI" id="CHEBI:30413"/>
    </cofactor>
</comment>
<evidence type="ECO:0000256" key="4">
    <source>
        <dbReference type="ARBA" id="ARBA00023004"/>
    </source>
</evidence>
<evidence type="ECO:0000256" key="7">
    <source>
        <dbReference type="SAM" id="Phobius"/>
    </source>
</evidence>
<evidence type="ECO:0000313" key="8">
    <source>
        <dbReference type="EMBL" id="KAI1868825.1"/>
    </source>
</evidence>
<keyword evidence="9" id="KW-1185">Reference proteome</keyword>
<keyword evidence="7" id="KW-0812">Transmembrane</keyword>